<keyword evidence="2" id="KW-0238">DNA-binding</keyword>
<keyword evidence="3" id="KW-0804">Transcription</keyword>
<reference evidence="8" key="1">
    <citation type="submission" date="2025-08" db="UniProtKB">
        <authorList>
            <consortium name="RefSeq"/>
        </authorList>
    </citation>
    <scope>IDENTIFICATION</scope>
</reference>
<keyword evidence="1" id="KW-0805">Transcription regulation</keyword>
<dbReference type="GO" id="GO:0046983">
    <property type="term" value="F:protein dimerization activity"/>
    <property type="evidence" value="ECO:0007669"/>
    <property type="project" value="InterPro"/>
</dbReference>
<evidence type="ECO:0000313" key="7">
    <source>
        <dbReference type="Proteomes" id="UP001652741"/>
    </source>
</evidence>
<dbReference type="KEGG" id="sasa:106599084"/>
<dbReference type="InterPro" id="IPR040238">
    <property type="entry name" value="TAL-like"/>
</dbReference>
<dbReference type="InterPro" id="IPR036638">
    <property type="entry name" value="HLH_DNA-bd_sf"/>
</dbReference>
<feature type="compositionally biased region" description="Basic and acidic residues" evidence="5">
    <location>
        <begin position="31"/>
        <end position="54"/>
    </location>
</feature>
<dbReference type="SUPFAM" id="SSF47459">
    <property type="entry name" value="HLH, helix-loop-helix DNA-binding domain"/>
    <property type="match status" value="1"/>
</dbReference>
<evidence type="ECO:0000256" key="1">
    <source>
        <dbReference type="ARBA" id="ARBA00023015"/>
    </source>
</evidence>
<protein>
    <recommendedName>
        <fullName evidence="4">Stem cell protein</fullName>
    </recommendedName>
</protein>
<feature type="compositionally biased region" description="Polar residues" evidence="5">
    <location>
        <begin position="307"/>
        <end position="316"/>
    </location>
</feature>
<sequence>MEKIKPELCPGSPGAKSCSPLKQDSIIRGNGCKDLEDSKEENFPGEEVKTDDAPLRDPHNLTIILNGVAKETAYDALDLKREVPVIELSRRDDIKAGQQRTDCLTVPITELRRPPVPLPLPHGDALNDARMVQLSPNAFPLPARAMLYNLAQPLSAINSLGGESEQYCMYPSNRVKHRPAPYEVELDEGRRILDLSKYAGQPKIVRRIFTNSRERWRQQNVNGAFSELRKLIPTHPPDKKLSKNEILRLAMKYISFLSNLLDDQDGGGTVAVDDETGLLVGGREGRPQGPRQDVVGLATEDDLLLQGTLSPGSSCGSLPDGDGSPESFTEDRDSPTAQRTVPAPRGRELRRNVRPQDSGSQR</sequence>
<dbReference type="OrthoDB" id="10069510at2759"/>
<feature type="region of interest" description="Disordered" evidence="5">
    <location>
        <begin position="1"/>
        <end position="54"/>
    </location>
</feature>
<evidence type="ECO:0000256" key="3">
    <source>
        <dbReference type="ARBA" id="ARBA00023163"/>
    </source>
</evidence>
<dbReference type="RefSeq" id="XP_014045615.1">
    <property type="nucleotide sequence ID" value="XM_014190140.2"/>
</dbReference>
<dbReference type="CDD" id="cd19706">
    <property type="entry name" value="bHLH_TS_TAL1"/>
    <property type="match status" value="1"/>
</dbReference>
<organism evidence="7 8">
    <name type="scientific">Salmo salar</name>
    <name type="common">Atlantic salmon</name>
    <dbReference type="NCBI Taxonomy" id="8030"/>
    <lineage>
        <taxon>Eukaryota</taxon>
        <taxon>Metazoa</taxon>
        <taxon>Chordata</taxon>
        <taxon>Craniata</taxon>
        <taxon>Vertebrata</taxon>
        <taxon>Euteleostomi</taxon>
        <taxon>Actinopterygii</taxon>
        <taxon>Neopterygii</taxon>
        <taxon>Teleostei</taxon>
        <taxon>Protacanthopterygii</taxon>
        <taxon>Salmoniformes</taxon>
        <taxon>Salmonidae</taxon>
        <taxon>Salmoninae</taxon>
        <taxon>Salmo</taxon>
    </lineage>
</organism>
<keyword evidence="7" id="KW-1185">Reference proteome</keyword>
<dbReference type="GeneID" id="106599084"/>
<evidence type="ECO:0000259" key="6">
    <source>
        <dbReference type="PROSITE" id="PS50888"/>
    </source>
</evidence>
<dbReference type="PROSITE" id="PS50888">
    <property type="entry name" value="BHLH"/>
    <property type="match status" value="1"/>
</dbReference>
<proteinExistence type="predicted"/>
<evidence type="ECO:0000256" key="2">
    <source>
        <dbReference type="ARBA" id="ARBA00023125"/>
    </source>
</evidence>
<evidence type="ECO:0000313" key="8">
    <source>
        <dbReference type="RefSeq" id="XP_014045615.1"/>
    </source>
</evidence>
<feature type="region of interest" description="Disordered" evidence="5">
    <location>
        <begin position="307"/>
        <end position="362"/>
    </location>
</feature>
<dbReference type="SMART" id="SM00353">
    <property type="entry name" value="HLH"/>
    <property type="match status" value="1"/>
</dbReference>
<dbReference type="PANTHER" id="PTHR13864:SF15">
    <property type="entry name" value="T-CELL ACUTE LYMPHOCYTIC LEUKEMIA PROTEIN 1 HOMOLOG-RELATED"/>
    <property type="match status" value="1"/>
</dbReference>
<accession>A0A1S3QZT1</accession>
<feature type="domain" description="BHLH" evidence="6">
    <location>
        <begin position="205"/>
        <end position="257"/>
    </location>
</feature>
<dbReference type="Proteomes" id="UP001652741">
    <property type="component" value="Chromosome ssa03"/>
</dbReference>
<dbReference type="GO" id="GO:0000981">
    <property type="term" value="F:DNA-binding transcription factor activity, RNA polymerase II-specific"/>
    <property type="evidence" value="ECO:0007669"/>
    <property type="project" value="InterPro"/>
</dbReference>
<gene>
    <name evidence="8" type="primary">LOC106599084</name>
</gene>
<name>A0A1S3QZT1_SALSA</name>
<dbReference type="GO" id="GO:0000978">
    <property type="term" value="F:RNA polymerase II cis-regulatory region sequence-specific DNA binding"/>
    <property type="evidence" value="ECO:0007669"/>
    <property type="project" value="TreeGrafter"/>
</dbReference>
<dbReference type="Gene3D" id="4.10.280.10">
    <property type="entry name" value="Helix-loop-helix DNA-binding domain"/>
    <property type="match status" value="1"/>
</dbReference>
<evidence type="ECO:0000256" key="4">
    <source>
        <dbReference type="ARBA" id="ARBA00075195"/>
    </source>
</evidence>
<dbReference type="Pfam" id="PF00010">
    <property type="entry name" value="HLH"/>
    <property type="match status" value="1"/>
</dbReference>
<dbReference type="FunFam" id="4.10.280.10:FF:000015">
    <property type="entry name" value="T-cell acute lymphocytic leukemia 1"/>
    <property type="match status" value="1"/>
</dbReference>
<evidence type="ECO:0000256" key="5">
    <source>
        <dbReference type="SAM" id="MobiDB-lite"/>
    </source>
</evidence>
<dbReference type="InterPro" id="IPR011598">
    <property type="entry name" value="bHLH_dom"/>
</dbReference>
<dbReference type="PANTHER" id="PTHR13864">
    <property type="entry name" value="T-CELL ACUTE LYMPHOCYTIC LEUKEMIA/STEM CELL LEUKEMIA-RELATED"/>
    <property type="match status" value="1"/>
</dbReference>
<dbReference type="AlphaFoldDB" id="A0A1S3QZT1"/>